<dbReference type="Proteomes" id="UP000183997">
    <property type="component" value="Unassembled WGS sequence"/>
</dbReference>
<feature type="domain" description="NAD-dependent epimerase/dehydratase" evidence="2">
    <location>
        <begin position="18"/>
        <end position="246"/>
    </location>
</feature>
<evidence type="ECO:0000259" key="2">
    <source>
        <dbReference type="Pfam" id="PF01370"/>
    </source>
</evidence>
<comment type="similarity">
    <text evidence="1">Belongs to the NAD(P)-dependent epimerase/dehydratase family.</text>
</comment>
<name>A0A1M6UQL8_9FIRM</name>
<sequence>MVSSIFKGSEGIGVKTRVLVTGSTGFIGRCLLKRLLREEVEVATLTRGKSSSFIKQENAINIQADLLDYPKLSRKVRDFAPEVIFHLAGVRPMERSWAAVQQAYQINLLGTMNLLRSLQEGPCKSIIIMGSTAEYGRGQVPYREKQALRPGSAYGAAKAATTILGLLAWQYFELPVTVLRPTLVYGPGQGEQFFLSQLLRNLLLDKPFAMTAGEQYRDFIYVTDVVEALWQASCNPTAVGGIYNIGSGISLPLREVAELAAAMLGRKHLLQLGAKPYSLDEQFAYCVDITLVSQILKWQPEVSLEQGLTATIGWYQQLFNYHSLS</sequence>
<dbReference type="STRING" id="1121421.SAMN02745123_02879"/>
<evidence type="ECO:0000313" key="4">
    <source>
        <dbReference type="Proteomes" id="UP000183997"/>
    </source>
</evidence>
<proteinExistence type="inferred from homology"/>
<dbReference type="InterPro" id="IPR036291">
    <property type="entry name" value="NAD(P)-bd_dom_sf"/>
</dbReference>
<dbReference type="EMBL" id="FRAR01000021">
    <property type="protein sequence ID" value="SHK71436.1"/>
    <property type="molecule type" value="Genomic_DNA"/>
</dbReference>
<dbReference type="Pfam" id="PF01370">
    <property type="entry name" value="Epimerase"/>
    <property type="match status" value="1"/>
</dbReference>
<evidence type="ECO:0000256" key="1">
    <source>
        <dbReference type="ARBA" id="ARBA00007637"/>
    </source>
</evidence>
<gene>
    <name evidence="3" type="ORF">SAMN02745123_02879</name>
</gene>
<dbReference type="RefSeq" id="WP_238456830.1">
    <property type="nucleotide sequence ID" value="NZ_FRAR01000021.1"/>
</dbReference>
<accession>A0A1M6UQL8</accession>
<protein>
    <submittedName>
        <fullName evidence="3">Nucleoside-diphosphate-sugar epimerase</fullName>
    </submittedName>
</protein>
<evidence type="ECO:0000313" key="3">
    <source>
        <dbReference type="EMBL" id="SHK71436.1"/>
    </source>
</evidence>
<organism evidence="3 4">
    <name type="scientific">Desulforamulus aeronauticus DSM 10349</name>
    <dbReference type="NCBI Taxonomy" id="1121421"/>
    <lineage>
        <taxon>Bacteria</taxon>
        <taxon>Bacillati</taxon>
        <taxon>Bacillota</taxon>
        <taxon>Clostridia</taxon>
        <taxon>Eubacteriales</taxon>
        <taxon>Peptococcaceae</taxon>
        <taxon>Desulforamulus</taxon>
    </lineage>
</organism>
<dbReference type="InterPro" id="IPR001509">
    <property type="entry name" value="Epimerase_deHydtase"/>
</dbReference>
<dbReference type="PANTHER" id="PTHR43000">
    <property type="entry name" value="DTDP-D-GLUCOSE 4,6-DEHYDRATASE-RELATED"/>
    <property type="match status" value="1"/>
</dbReference>
<reference evidence="4" key="1">
    <citation type="submission" date="2016-11" db="EMBL/GenBank/DDBJ databases">
        <authorList>
            <person name="Varghese N."/>
            <person name="Submissions S."/>
        </authorList>
    </citation>
    <scope>NUCLEOTIDE SEQUENCE [LARGE SCALE GENOMIC DNA]</scope>
    <source>
        <strain evidence="4">DSM 10349</strain>
    </source>
</reference>
<keyword evidence="4" id="KW-1185">Reference proteome</keyword>
<dbReference type="AlphaFoldDB" id="A0A1M6UQL8"/>
<dbReference type="SUPFAM" id="SSF51735">
    <property type="entry name" value="NAD(P)-binding Rossmann-fold domains"/>
    <property type="match status" value="1"/>
</dbReference>
<dbReference type="Gene3D" id="3.40.50.720">
    <property type="entry name" value="NAD(P)-binding Rossmann-like Domain"/>
    <property type="match status" value="1"/>
</dbReference>